<dbReference type="EMBL" id="DUZY01000005">
    <property type="protein sequence ID" value="DAD39882.1"/>
    <property type="molecule type" value="Genomic_DNA"/>
</dbReference>
<feature type="transmembrane region" description="Helical" evidence="1">
    <location>
        <begin position="130"/>
        <end position="152"/>
    </location>
</feature>
<organism evidence="3 4">
    <name type="scientific">Nelumbo nucifera</name>
    <name type="common">Sacred lotus</name>
    <dbReference type="NCBI Taxonomy" id="4432"/>
    <lineage>
        <taxon>Eukaryota</taxon>
        <taxon>Viridiplantae</taxon>
        <taxon>Streptophyta</taxon>
        <taxon>Embryophyta</taxon>
        <taxon>Tracheophyta</taxon>
        <taxon>Spermatophyta</taxon>
        <taxon>Magnoliopsida</taxon>
        <taxon>Proteales</taxon>
        <taxon>Nelumbonaceae</taxon>
        <taxon>Nelumbo</taxon>
    </lineage>
</organism>
<accession>A0A822Z497</accession>
<dbReference type="AlphaFoldDB" id="A0A822Z497"/>
<keyword evidence="1" id="KW-0812">Transmembrane</keyword>
<sequence length="156" mass="16268">MVVASLVFLYMFFSCFFAGQIKLHHGGLEAFSSFNAVRLQRAASISAFASPATLEFFGLFSVTTQIPSNAFAAPALVALIPAFAEPVTSRDAFAGKGDGDNNGDGAPPQPQIKVNLRSSPGTDTDLGSSLIGLVVVTPLFVIFSLVLVLATITPSV</sequence>
<evidence type="ECO:0000313" key="3">
    <source>
        <dbReference type="EMBL" id="DAD39882.1"/>
    </source>
</evidence>
<protein>
    <submittedName>
        <fullName evidence="3">Uncharacterized protein</fullName>
    </submittedName>
</protein>
<evidence type="ECO:0000313" key="4">
    <source>
        <dbReference type="Proteomes" id="UP000607653"/>
    </source>
</evidence>
<keyword evidence="2" id="KW-0732">Signal</keyword>
<gene>
    <name evidence="3" type="ORF">HUJ06_014205</name>
</gene>
<name>A0A822Z497_NELNU</name>
<feature type="chain" id="PRO_5033058303" evidence="2">
    <location>
        <begin position="19"/>
        <end position="156"/>
    </location>
</feature>
<proteinExistence type="predicted"/>
<keyword evidence="1" id="KW-0472">Membrane</keyword>
<keyword evidence="1" id="KW-1133">Transmembrane helix</keyword>
<feature type="signal peptide" evidence="2">
    <location>
        <begin position="1"/>
        <end position="18"/>
    </location>
</feature>
<keyword evidence="4" id="KW-1185">Reference proteome</keyword>
<comment type="caution">
    <text evidence="3">The sequence shown here is derived from an EMBL/GenBank/DDBJ whole genome shotgun (WGS) entry which is preliminary data.</text>
</comment>
<evidence type="ECO:0000256" key="2">
    <source>
        <dbReference type="SAM" id="SignalP"/>
    </source>
</evidence>
<reference evidence="3 4" key="1">
    <citation type="journal article" date="2020" name="Mol. Biol. Evol.">
        <title>Distinct Expression and Methylation Patterns for Genes with Different Fates following a Single Whole-Genome Duplication in Flowering Plants.</title>
        <authorList>
            <person name="Shi T."/>
            <person name="Rahmani R.S."/>
            <person name="Gugger P.F."/>
            <person name="Wang M."/>
            <person name="Li H."/>
            <person name="Zhang Y."/>
            <person name="Li Z."/>
            <person name="Wang Q."/>
            <person name="Van de Peer Y."/>
            <person name="Marchal K."/>
            <person name="Chen J."/>
        </authorList>
    </citation>
    <scope>NUCLEOTIDE SEQUENCE [LARGE SCALE GENOMIC DNA]</scope>
    <source>
        <tissue evidence="3">Leaf</tissue>
    </source>
</reference>
<evidence type="ECO:0000256" key="1">
    <source>
        <dbReference type="SAM" id="Phobius"/>
    </source>
</evidence>
<dbReference type="Proteomes" id="UP000607653">
    <property type="component" value="Unassembled WGS sequence"/>
</dbReference>